<dbReference type="InterPro" id="IPR007991">
    <property type="entry name" value="RNA_pol_I_trans_ini_fac_RRN3"/>
</dbReference>
<dbReference type="Pfam" id="PF05327">
    <property type="entry name" value="RRN3"/>
    <property type="match status" value="1"/>
</dbReference>
<evidence type="ECO:0000256" key="1">
    <source>
        <dbReference type="ARBA" id="ARBA00010098"/>
    </source>
</evidence>
<dbReference type="PANTHER" id="PTHR12790:SF0">
    <property type="entry name" value="RNA POLYMERASE I-SPECIFIC TRANSCRIPTION INITIATION FACTOR RRN3-RELATED"/>
    <property type="match status" value="1"/>
</dbReference>
<dbReference type="Proteomes" id="UP001177140">
    <property type="component" value="Unassembled WGS sequence"/>
</dbReference>
<organism evidence="3 4">
    <name type="scientific">Papaver nudicaule</name>
    <name type="common">Iceland poppy</name>
    <dbReference type="NCBI Taxonomy" id="74823"/>
    <lineage>
        <taxon>Eukaryota</taxon>
        <taxon>Viridiplantae</taxon>
        <taxon>Streptophyta</taxon>
        <taxon>Embryophyta</taxon>
        <taxon>Tracheophyta</taxon>
        <taxon>Spermatophyta</taxon>
        <taxon>Magnoliopsida</taxon>
        <taxon>Ranunculales</taxon>
        <taxon>Papaveraceae</taxon>
        <taxon>Papaveroideae</taxon>
        <taxon>Papaver</taxon>
    </lineage>
</organism>
<sequence length="590" mass="67514">MDTEEETEYNDSQVAAHIRRILSRVPEGDTTDYDEMVGKLNQSGHLFPDDVASLVTCLKGLSGAVGCIDIVRHETLAQTIFGMSMWKYNPDVMDALMDLIIRLATSRGFLDSSLEMLVNNFVPHRSFINKMNNPRGIVKKEQVLDRVHSALINITKLMPLAPLTLCTILEKRMPPIFAKHEVMAIYVENMLRLDGGPIGEFLGDTVLLTVMDRLVDLDVEIDHRDFILLDESNDEPIFNMEYMDEDDLDDVYGYVNSFPGKLDSLMVLICQHLQSCAENGRLFEVFKTLLKSFYVTILKTHKLMFSQFVVFYACSLDPKCGLSFANMLSDTFTDNTGIALTRMCSVAYLASYLSRARFLKGPIIANTLQRLVDWCVEYCRSVDEEDKTLNPEAHKLFYSGCQAIMYVLCYRMWEMFDNPDLKSQIFGFPLQFIFRHPLDPLKVCLPSIVEEFLKPAKAASLITTSENFLFKNLLESDLSMAFGGVERLDMFFPFDPYLLRKGHRFIEPIFLRWSDVVNPPYDDDEEDYSAEEQLGDEAEDYLSDEEDMGMSLNDRDDLFPDDIEDSMIEMSLEGHRMTMPARIRPSTSPL</sequence>
<comment type="similarity">
    <text evidence="1">Belongs to the RRN3 family.</text>
</comment>
<evidence type="ECO:0000256" key="2">
    <source>
        <dbReference type="SAM" id="MobiDB-lite"/>
    </source>
</evidence>
<proteinExistence type="inferred from homology"/>
<keyword evidence="4" id="KW-1185">Reference proteome</keyword>
<gene>
    <name evidence="3" type="ORF">MKW94_007678</name>
</gene>
<evidence type="ECO:0000313" key="4">
    <source>
        <dbReference type="Proteomes" id="UP001177140"/>
    </source>
</evidence>
<evidence type="ECO:0000313" key="3">
    <source>
        <dbReference type="EMBL" id="MCL7031544.1"/>
    </source>
</evidence>
<dbReference type="PANTHER" id="PTHR12790">
    <property type="entry name" value="TRANSCRIPTION INITIATION FACTOR IA RRN3"/>
    <property type="match status" value="1"/>
</dbReference>
<name>A0AA41S8N3_PAPNU</name>
<dbReference type="GO" id="GO:0001042">
    <property type="term" value="F:RNA polymerase I core binding"/>
    <property type="evidence" value="ECO:0007669"/>
    <property type="project" value="TreeGrafter"/>
</dbReference>
<dbReference type="GO" id="GO:0001181">
    <property type="term" value="F:RNA polymerase I general transcription initiation factor activity"/>
    <property type="evidence" value="ECO:0007669"/>
    <property type="project" value="InterPro"/>
</dbReference>
<feature type="compositionally biased region" description="Acidic residues" evidence="2">
    <location>
        <begin position="522"/>
        <end position="548"/>
    </location>
</feature>
<reference evidence="3" key="1">
    <citation type="submission" date="2022-03" db="EMBL/GenBank/DDBJ databases">
        <title>A functionally conserved STORR gene fusion in Papaver species that diverged 16.8 million years ago.</title>
        <authorList>
            <person name="Catania T."/>
        </authorList>
    </citation>
    <scope>NUCLEOTIDE SEQUENCE</scope>
    <source>
        <strain evidence="3">S-191538</strain>
    </source>
</reference>
<dbReference type="EMBL" id="JAJJMA010113192">
    <property type="protein sequence ID" value="MCL7031544.1"/>
    <property type="molecule type" value="Genomic_DNA"/>
</dbReference>
<comment type="caution">
    <text evidence="3">The sequence shown here is derived from an EMBL/GenBank/DDBJ whole genome shotgun (WGS) entry which is preliminary data.</text>
</comment>
<protein>
    <recommendedName>
        <fullName evidence="5">RNA polymerase I-specific transcription initiation factor RRN3</fullName>
    </recommendedName>
</protein>
<accession>A0AA41S8N3</accession>
<dbReference type="AlphaFoldDB" id="A0AA41S8N3"/>
<evidence type="ECO:0008006" key="5">
    <source>
        <dbReference type="Google" id="ProtNLM"/>
    </source>
</evidence>
<dbReference type="GO" id="GO:0006361">
    <property type="term" value="P:transcription initiation at RNA polymerase I promoter"/>
    <property type="evidence" value="ECO:0007669"/>
    <property type="project" value="InterPro"/>
</dbReference>
<dbReference type="GO" id="GO:0005634">
    <property type="term" value="C:nucleus"/>
    <property type="evidence" value="ECO:0007669"/>
    <property type="project" value="TreeGrafter"/>
</dbReference>
<feature type="region of interest" description="Disordered" evidence="2">
    <location>
        <begin position="522"/>
        <end position="556"/>
    </location>
</feature>